<dbReference type="Proteomes" id="UP000887565">
    <property type="component" value="Unplaced"/>
</dbReference>
<dbReference type="WBParaSite" id="nRc.2.0.1.t32473-RA">
    <property type="protein sequence ID" value="nRc.2.0.1.t32473-RA"/>
    <property type="gene ID" value="nRc.2.0.1.g32473"/>
</dbReference>
<accession>A0A915K1C2</accession>
<keyword evidence="1" id="KW-1185">Reference proteome</keyword>
<proteinExistence type="predicted"/>
<organism evidence="1 2">
    <name type="scientific">Romanomermis culicivorax</name>
    <name type="common">Nematode worm</name>
    <dbReference type="NCBI Taxonomy" id="13658"/>
    <lineage>
        <taxon>Eukaryota</taxon>
        <taxon>Metazoa</taxon>
        <taxon>Ecdysozoa</taxon>
        <taxon>Nematoda</taxon>
        <taxon>Enoplea</taxon>
        <taxon>Dorylaimia</taxon>
        <taxon>Mermithida</taxon>
        <taxon>Mermithoidea</taxon>
        <taxon>Mermithidae</taxon>
        <taxon>Romanomermis</taxon>
    </lineage>
</organism>
<protein>
    <submittedName>
        <fullName evidence="2">Uncharacterized protein</fullName>
    </submittedName>
</protein>
<name>A0A915K1C2_ROMCU</name>
<dbReference type="AlphaFoldDB" id="A0A915K1C2"/>
<evidence type="ECO:0000313" key="2">
    <source>
        <dbReference type="WBParaSite" id="nRc.2.0.1.t32473-RA"/>
    </source>
</evidence>
<evidence type="ECO:0000313" key="1">
    <source>
        <dbReference type="Proteomes" id="UP000887565"/>
    </source>
</evidence>
<reference evidence="2" key="1">
    <citation type="submission" date="2022-11" db="UniProtKB">
        <authorList>
            <consortium name="WormBaseParasite"/>
        </authorList>
    </citation>
    <scope>IDENTIFICATION</scope>
</reference>
<sequence length="69" mass="7844">MEQQRIMIMNALLEKKEKTAAQKLKSVSPTAQLPLLAESVPEYRLLPLAKLNQPLKNHQNESKTVMPMC</sequence>